<dbReference type="PRINTS" id="PR00080">
    <property type="entry name" value="SDRFAMILY"/>
</dbReference>
<dbReference type="PRINTS" id="PR00081">
    <property type="entry name" value="GDHRDH"/>
</dbReference>
<dbReference type="PROSITE" id="PS00061">
    <property type="entry name" value="ADH_SHORT"/>
    <property type="match status" value="1"/>
</dbReference>
<dbReference type="GO" id="GO:0016616">
    <property type="term" value="F:oxidoreductase activity, acting on the CH-OH group of donors, NAD or NADP as acceptor"/>
    <property type="evidence" value="ECO:0007669"/>
    <property type="project" value="TreeGrafter"/>
</dbReference>
<dbReference type="PANTHER" id="PTHR42760">
    <property type="entry name" value="SHORT-CHAIN DEHYDROGENASES/REDUCTASES FAMILY MEMBER"/>
    <property type="match status" value="1"/>
</dbReference>
<dbReference type="InterPro" id="IPR002347">
    <property type="entry name" value="SDR_fam"/>
</dbReference>
<dbReference type="InterPro" id="IPR020904">
    <property type="entry name" value="Sc_DH/Rdtase_CS"/>
</dbReference>
<proteinExistence type="inferred from homology"/>
<organism evidence="2">
    <name type="scientific">bioreactor metagenome</name>
    <dbReference type="NCBI Taxonomy" id="1076179"/>
    <lineage>
        <taxon>unclassified sequences</taxon>
        <taxon>metagenomes</taxon>
        <taxon>ecological metagenomes</taxon>
    </lineage>
</organism>
<dbReference type="EC" id="1.1.1.-" evidence="2"/>
<dbReference type="CDD" id="cd05233">
    <property type="entry name" value="SDR_c"/>
    <property type="match status" value="1"/>
</dbReference>
<dbReference type="Gene3D" id="3.40.50.720">
    <property type="entry name" value="NAD(P)-binding Rossmann-like Domain"/>
    <property type="match status" value="1"/>
</dbReference>
<dbReference type="EMBL" id="VSSQ01000879">
    <property type="protein sequence ID" value="MPM02578.1"/>
    <property type="molecule type" value="Genomic_DNA"/>
</dbReference>
<comment type="caution">
    <text evidence="2">The sequence shown here is derived from an EMBL/GenBank/DDBJ whole genome shotgun (WGS) entry which is preliminary data.</text>
</comment>
<reference evidence="2" key="1">
    <citation type="submission" date="2019-08" db="EMBL/GenBank/DDBJ databases">
        <authorList>
            <person name="Kucharzyk K."/>
            <person name="Murdoch R.W."/>
            <person name="Higgins S."/>
            <person name="Loffler F."/>
        </authorList>
    </citation>
    <scope>NUCLEOTIDE SEQUENCE</scope>
</reference>
<dbReference type="Pfam" id="PF13561">
    <property type="entry name" value="adh_short_C2"/>
    <property type="match status" value="1"/>
</dbReference>
<keyword evidence="2" id="KW-0560">Oxidoreductase</keyword>
<name>A0A644WGF2_9ZZZZ</name>
<accession>A0A644WGF2</accession>
<comment type="similarity">
    <text evidence="1">Belongs to the short-chain dehydrogenases/reductases (SDR) family.</text>
</comment>
<dbReference type="InterPro" id="IPR036291">
    <property type="entry name" value="NAD(P)-bd_dom_sf"/>
</dbReference>
<evidence type="ECO:0000313" key="2">
    <source>
        <dbReference type="EMBL" id="MPM02578.1"/>
    </source>
</evidence>
<sequence length="185" mass="20141">MKQFVDKAIKLHGTVDVLVNNVAISTKFNLHEMNLDKDYYPLFDLNVKSYLVMIQLVLPYMMQQRSGSIINISSISGQDGSPHMSTYAATKGAVNQLTRSLAQEYAPYNIRCNAIAPGMTWTGKMIPGSAHANASLAIIPLGRAGEPIEQAYAALFFASDECRYCTGAILNVDGGQSCGAMRQQV</sequence>
<dbReference type="AlphaFoldDB" id="A0A644WGF2"/>
<protein>
    <submittedName>
        <fullName evidence="2">NADP-dependent 7-alpha-hydroxysteroid dehydrogenase</fullName>
        <ecNumber evidence="2">1.1.1.-</ecNumber>
    </submittedName>
</protein>
<gene>
    <name evidence="2" type="ORF">SDC9_48827</name>
</gene>
<dbReference type="SUPFAM" id="SSF51735">
    <property type="entry name" value="NAD(P)-binding Rossmann-fold domains"/>
    <property type="match status" value="1"/>
</dbReference>
<evidence type="ECO:0000256" key="1">
    <source>
        <dbReference type="ARBA" id="ARBA00006484"/>
    </source>
</evidence>